<organism evidence="7 8">
    <name type="scientific">Paecilomyces lecythidis</name>
    <dbReference type="NCBI Taxonomy" id="3004212"/>
    <lineage>
        <taxon>Eukaryota</taxon>
        <taxon>Fungi</taxon>
        <taxon>Dikarya</taxon>
        <taxon>Ascomycota</taxon>
        <taxon>Pezizomycotina</taxon>
        <taxon>Eurotiomycetes</taxon>
        <taxon>Eurotiomycetidae</taxon>
        <taxon>Eurotiales</taxon>
        <taxon>Thermoascaceae</taxon>
        <taxon>Paecilomyces</taxon>
    </lineage>
</organism>
<evidence type="ECO:0000256" key="4">
    <source>
        <dbReference type="ARBA" id="ARBA00023163"/>
    </source>
</evidence>
<keyword evidence="2" id="KW-0862">Zinc</keyword>
<gene>
    <name evidence="7" type="ORF">Plec18167_007415</name>
</gene>
<dbReference type="PANTHER" id="PTHR47660">
    <property type="entry name" value="TRANSCRIPTION FACTOR WITH C2H2 AND ZN(2)-CYS(6) DNA BINDING DOMAIN (EUROFUNG)-RELATED-RELATED"/>
    <property type="match status" value="1"/>
</dbReference>
<proteinExistence type="predicted"/>
<reference evidence="7 8" key="1">
    <citation type="journal article" date="2024" name="IMA Fungus">
        <title>IMA Genome - F19 : A genome assembly and annotation guide to empower mycologists, including annotated draft genome sequences of Ceratocystis pirilliformis, Diaporthe australafricana, Fusarium ophioides, Paecilomyces lecythidis, and Sporothrix stenoceras.</title>
        <authorList>
            <person name="Aylward J."/>
            <person name="Wilson A.M."/>
            <person name="Visagie C.M."/>
            <person name="Spraker J."/>
            <person name="Barnes I."/>
            <person name="Buitendag C."/>
            <person name="Ceriani C."/>
            <person name="Del Mar Angel L."/>
            <person name="du Plessis D."/>
            <person name="Fuchs T."/>
            <person name="Gasser K."/>
            <person name="Kramer D."/>
            <person name="Li W."/>
            <person name="Munsamy K."/>
            <person name="Piso A."/>
            <person name="Price J.L."/>
            <person name="Sonnekus B."/>
            <person name="Thomas C."/>
            <person name="van der Nest A."/>
            <person name="van Dijk A."/>
            <person name="van Heerden A."/>
            <person name="van Vuuren N."/>
            <person name="Yilmaz N."/>
            <person name="Duong T.A."/>
            <person name="van der Merwe N.A."/>
            <person name="Wingfield M.J."/>
            <person name="Wingfield B.D."/>
        </authorList>
    </citation>
    <scope>NUCLEOTIDE SEQUENCE [LARGE SCALE GENOMIC DNA]</scope>
    <source>
        <strain evidence="7 8">CMW 18167</strain>
    </source>
</reference>
<evidence type="ECO:0000259" key="6">
    <source>
        <dbReference type="Pfam" id="PF04082"/>
    </source>
</evidence>
<keyword evidence="4" id="KW-0804">Transcription</keyword>
<dbReference type="InterPro" id="IPR007219">
    <property type="entry name" value="XnlR_reg_dom"/>
</dbReference>
<evidence type="ECO:0000313" key="8">
    <source>
        <dbReference type="Proteomes" id="UP001583193"/>
    </source>
</evidence>
<sequence length="450" mass="50238">MACIGAMLMEDSETLDKTMAFSEICTRMLFFQGWSDSNSYSDLSFLSACCLHQIFSLGSGNRQLYQDADRSRGSLIGGLRGMGLLRSRVSIEAEKGDLQPSTSTDPDEVHAEWIQWKDRERGKRVTWASFEYDCSLATLTGRRGAVDLGELPYRLPCAEALWEAPSAQAWKTLSTHSCFGISIADILHRATSGKPVQNDISSWGKRLCSQVIGRLLWDIKQLELTPISEALRLPSLVCVQQQAKSSLLQAFDGLSRSIKRPGTNKEVIDYNSEDVMDLVVYIVRNVAAARHVSADFQLIETAKQRLKTKFASDPRRSRKLIWHAAQILAIANQYLVSAPCEILRIFMGSIFLMAFSKYSGRPSDYDGGNALNQISIRLDEIDDMGGRESELVSNWIHHGGPACITGVEDIYSEAFASHVSAQTQCLLQRIQYWGLSRKFVKILQIFQDAG</sequence>
<evidence type="ECO:0000313" key="7">
    <source>
        <dbReference type="EMBL" id="KAL1870651.1"/>
    </source>
</evidence>
<dbReference type="Proteomes" id="UP001583193">
    <property type="component" value="Unassembled WGS sequence"/>
</dbReference>
<feature type="domain" description="Xylanolytic transcriptional activator regulatory" evidence="6">
    <location>
        <begin position="1"/>
        <end position="227"/>
    </location>
</feature>
<keyword evidence="5" id="KW-0539">Nucleus</keyword>
<keyword evidence="8" id="KW-1185">Reference proteome</keyword>
<name>A0ABR3X3Y3_9EURO</name>
<comment type="caution">
    <text evidence="7">The sequence shown here is derived from an EMBL/GenBank/DDBJ whole genome shotgun (WGS) entry which is preliminary data.</text>
</comment>
<evidence type="ECO:0000256" key="2">
    <source>
        <dbReference type="ARBA" id="ARBA00022833"/>
    </source>
</evidence>
<dbReference type="EMBL" id="JAVDPF010000030">
    <property type="protein sequence ID" value="KAL1870651.1"/>
    <property type="molecule type" value="Genomic_DNA"/>
</dbReference>
<accession>A0ABR3X3Y3</accession>
<evidence type="ECO:0000256" key="3">
    <source>
        <dbReference type="ARBA" id="ARBA00023015"/>
    </source>
</evidence>
<keyword evidence="3" id="KW-0805">Transcription regulation</keyword>
<evidence type="ECO:0000256" key="5">
    <source>
        <dbReference type="ARBA" id="ARBA00023242"/>
    </source>
</evidence>
<dbReference type="Pfam" id="PF04082">
    <property type="entry name" value="Fungal_trans"/>
    <property type="match status" value="1"/>
</dbReference>
<evidence type="ECO:0000256" key="1">
    <source>
        <dbReference type="ARBA" id="ARBA00022723"/>
    </source>
</evidence>
<dbReference type="PANTHER" id="PTHR47660:SF2">
    <property type="entry name" value="TRANSCRIPTION FACTOR WITH C2H2 AND ZN(2)-CYS(6) DNA BINDING DOMAIN (EUROFUNG)"/>
    <property type="match status" value="1"/>
</dbReference>
<keyword evidence="1" id="KW-0479">Metal-binding</keyword>
<protein>
    <recommendedName>
        <fullName evidence="6">Xylanolytic transcriptional activator regulatory domain-containing protein</fullName>
    </recommendedName>
</protein>